<keyword evidence="4" id="KW-1185">Reference proteome</keyword>
<evidence type="ECO:0008006" key="5">
    <source>
        <dbReference type="Google" id="ProtNLM"/>
    </source>
</evidence>
<accession>A0A250IPG0</accession>
<evidence type="ECO:0000256" key="2">
    <source>
        <dbReference type="SAM" id="MobiDB-lite"/>
    </source>
</evidence>
<dbReference type="KEGG" id="mbd:MEBOL_007122"/>
<gene>
    <name evidence="3" type="ORF">MEBOL_007122</name>
</gene>
<dbReference type="InterPro" id="IPR008949">
    <property type="entry name" value="Isoprenoid_synthase_dom_sf"/>
</dbReference>
<keyword evidence="1" id="KW-0175">Coiled coil</keyword>
<proteinExistence type="predicted"/>
<evidence type="ECO:0000313" key="4">
    <source>
        <dbReference type="Proteomes" id="UP000217289"/>
    </source>
</evidence>
<reference evidence="3 4" key="1">
    <citation type="submission" date="2017-06" db="EMBL/GenBank/DDBJ databases">
        <authorList>
            <person name="Kim H.J."/>
            <person name="Triplett B.A."/>
        </authorList>
    </citation>
    <scope>NUCLEOTIDE SEQUENCE [LARGE SCALE GENOMIC DNA]</scope>
    <source>
        <strain evidence="3 4">DSM 14713</strain>
    </source>
</reference>
<name>A0A250IPG0_9BACT</name>
<evidence type="ECO:0000256" key="1">
    <source>
        <dbReference type="SAM" id="Coils"/>
    </source>
</evidence>
<protein>
    <recommendedName>
        <fullName evidence="5">Terpene synthase</fullName>
    </recommendedName>
</protein>
<dbReference type="SUPFAM" id="SSF48576">
    <property type="entry name" value="Terpenoid synthases"/>
    <property type="match status" value="1"/>
</dbReference>
<evidence type="ECO:0000313" key="3">
    <source>
        <dbReference type="EMBL" id="ATB33624.1"/>
    </source>
</evidence>
<dbReference type="AlphaFoldDB" id="A0A250IPG0"/>
<feature type="coiled-coil region" evidence="1">
    <location>
        <begin position="246"/>
        <end position="273"/>
    </location>
</feature>
<feature type="region of interest" description="Disordered" evidence="2">
    <location>
        <begin position="1"/>
        <end position="20"/>
    </location>
</feature>
<organism evidence="3 4">
    <name type="scientific">Melittangium boletus DSM 14713</name>
    <dbReference type="NCBI Taxonomy" id="1294270"/>
    <lineage>
        <taxon>Bacteria</taxon>
        <taxon>Pseudomonadati</taxon>
        <taxon>Myxococcota</taxon>
        <taxon>Myxococcia</taxon>
        <taxon>Myxococcales</taxon>
        <taxon>Cystobacterineae</taxon>
        <taxon>Archangiaceae</taxon>
        <taxon>Melittangium</taxon>
    </lineage>
</organism>
<dbReference type="EMBL" id="CP022163">
    <property type="protein sequence ID" value="ATB33624.1"/>
    <property type="molecule type" value="Genomic_DNA"/>
</dbReference>
<dbReference type="Proteomes" id="UP000217289">
    <property type="component" value="Chromosome"/>
</dbReference>
<dbReference type="Gene3D" id="1.10.600.10">
    <property type="entry name" value="Farnesyl Diphosphate Synthase"/>
    <property type="match status" value="1"/>
</dbReference>
<sequence length="352" mass="41077">MTAKAAFHSNDRRKAAKTQPYLRAVREDPRYAYMDELIQKLGSKDKVAFDIQVDGARHRVDWPLDFSEYRVIASTYPVALGLCERGSFPELEQLRSHLTHSDLDLLTYFTSSSDSPLYLQNSQDRMDWFFALDYFVDGPSVPPELREEVVRDLTGWLDDRSHVSRLPWVNTLNALLRIVLEDIEREGLDTSIIVRDTRGYFEGFLLEFDQKVPLERYLENRCKTIGMRPELEFCFAYLGTPLPAHERDLAERMKRAAADLVALQNDVLSLSKEEAQEQEHLRLKSYFPDSRRYVSFLNRFYEARFTSFLALRPREPGPLEAFWEVCSQWISGSLVWHLTSRRYNLGQFAILP</sequence>
<dbReference type="Pfam" id="PF19086">
    <property type="entry name" value="Terpene_syn_C_2"/>
    <property type="match status" value="1"/>
</dbReference>